<name>A0A2S6BRJ2_9PEZI</name>
<evidence type="ECO:0000313" key="2">
    <source>
        <dbReference type="EMBL" id="PPJ50093.1"/>
    </source>
</evidence>
<comment type="caution">
    <text evidence="2">The sequence shown here is derived from an EMBL/GenBank/DDBJ whole genome shotgun (WGS) entry which is preliminary data.</text>
</comment>
<dbReference type="EMBL" id="PNEN01001793">
    <property type="protein sequence ID" value="PPJ50093.1"/>
    <property type="molecule type" value="Genomic_DNA"/>
</dbReference>
<gene>
    <name evidence="2" type="ORF">CBER1_05062</name>
</gene>
<sequence>MLFSTHLVRAVLAVFPLTVDHVIAFDVLELKHIQLALPAVPDGIEGLEGYNFEPLQWEVRAFFSDGPLIPMNGTVQGVMAKLRELNPDFDEPITPDHNDTLRTRANIWDGSGYDCERGSTQGAVVGRIDEGIAYLRRLRGTPRTGPGSGNFGKGQLQLQRRYRVV</sequence>
<protein>
    <submittedName>
        <fullName evidence="2">Uncharacterized protein</fullName>
    </submittedName>
</protein>
<dbReference type="Proteomes" id="UP000237631">
    <property type="component" value="Unassembled WGS sequence"/>
</dbReference>
<organism evidence="2 3">
    <name type="scientific">Cercospora berteroae</name>
    <dbReference type="NCBI Taxonomy" id="357750"/>
    <lineage>
        <taxon>Eukaryota</taxon>
        <taxon>Fungi</taxon>
        <taxon>Dikarya</taxon>
        <taxon>Ascomycota</taxon>
        <taxon>Pezizomycotina</taxon>
        <taxon>Dothideomycetes</taxon>
        <taxon>Dothideomycetidae</taxon>
        <taxon>Mycosphaerellales</taxon>
        <taxon>Mycosphaerellaceae</taxon>
        <taxon>Cercospora</taxon>
    </lineage>
</organism>
<keyword evidence="1" id="KW-0732">Signal</keyword>
<accession>A0A2S6BRJ2</accession>
<proteinExistence type="predicted"/>
<keyword evidence="3" id="KW-1185">Reference proteome</keyword>
<reference evidence="3" key="1">
    <citation type="journal article" date="2017" name="bioRxiv">
        <title>Conservation of a gene cluster reveals novel cercosporin biosynthetic mechanisms and extends production to the genus Colletotrichum.</title>
        <authorList>
            <person name="de Jonge R."/>
            <person name="Ebert M.K."/>
            <person name="Huitt-Roehl C.R."/>
            <person name="Pal P."/>
            <person name="Suttle J.C."/>
            <person name="Spanner R.E."/>
            <person name="Neubauer J.D."/>
            <person name="Jurick W.M.II."/>
            <person name="Stott K.A."/>
            <person name="Secor G.A."/>
            <person name="Thomma B.P.H.J."/>
            <person name="Van de Peer Y."/>
            <person name="Townsend C.A."/>
            <person name="Bolton M.D."/>
        </authorList>
    </citation>
    <scope>NUCLEOTIDE SEQUENCE [LARGE SCALE GENOMIC DNA]</scope>
    <source>
        <strain evidence="3">CBS538.71</strain>
    </source>
</reference>
<evidence type="ECO:0000256" key="1">
    <source>
        <dbReference type="SAM" id="SignalP"/>
    </source>
</evidence>
<feature type="chain" id="PRO_5015391785" evidence="1">
    <location>
        <begin position="25"/>
        <end position="165"/>
    </location>
</feature>
<dbReference type="AlphaFoldDB" id="A0A2S6BRJ2"/>
<feature type="signal peptide" evidence="1">
    <location>
        <begin position="1"/>
        <end position="24"/>
    </location>
</feature>
<dbReference type="OrthoDB" id="3933125at2759"/>
<evidence type="ECO:0000313" key="3">
    <source>
        <dbReference type="Proteomes" id="UP000237631"/>
    </source>
</evidence>